<keyword evidence="3" id="KW-1185">Reference proteome</keyword>
<dbReference type="HAMAP" id="MF_00652">
    <property type="entry name" value="UPF0246"/>
    <property type="match status" value="1"/>
</dbReference>
<reference evidence="2 3" key="1">
    <citation type="submission" date="2024-01" db="EMBL/GenBank/DDBJ databases">
        <title>Uliginosibacterium soil sp. nov.</title>
        <authorList>
            <person name="Lv Y."/>
        </authorList>
    </citation>
    <scope>NUCLEOTIDE SEQUENCE [LARGE SCALE GENOMIC DNA]</scope>
    <source>
        <strain evidence="2 3">H3</strain>
    </source>
</reference>
<comment type="caution">
    <text evidence="2">The sequence shown here is derived from an EMBL/GenBank/DDBJ whole genome shotgun (WGS) entry which is preliminary data.</text>
</comment>
<proteinExistence type="inferred from homology"/>
<evidence type="ECO:0000256" key="1">
    <source>
        <dbReference type="HAMAP-Rule" id="MF_00652"/>
    </source>
</evidence>
<name>A0ABU6K779_9RHOO</name>
<dbReference type="NCBIfam" id="NF002541">
    <property type="entry name" value="PRK02101.1-1"/>
    <property type="match status" value="1"/>
</dbReference>
<dbReference type="PANTHER" id="PTHR30283:SF4">
    <property type="entry name" value="PEROXIDE STRESS RESISTANCE PROTEIN YAAA"/>
    <property type="match status" value="1"/>
</dbReference>
<gene>
    <name evidence="2" type="primary">yaaA</name>
    <name evidence="2" type="ORF">VVD49_16680</name>
</gene>
<dbReference type="NCBIfam" id="NF002542">
    <property type="entry name" value="PRK02101.1-3"/>
    <property type="match status" value="1"/>
</dbReference>
<evidence type="ECO:0000313" key="3">
    <source>
        <dbReference type="Proteomes" id="UP001331561"/>
    </source>
</evidence>
<comment type="similarity">
    <text evidence="1">Belongs to the UPF0246 family.</text>
</comment>
<sequence>MLQIVISPAKSLDFESPTLSVPHTQPDFLDQSQALIKILRKLAPKTVGKLMSISDQLAVLNVTRFAEWAPPFTESNARQAVFAFNGDVYGGLDAYSLSADDLEWAQRHLRILSGLYGLLRPLDLMQAYRLEMGTRLVNPAGRDLYSFWGETITQRLNKDFGGAEGAILVNLASEEYFRSVRPRKLNARVVTPVFQELKSDGYKVVSFYAKRARGLMSRYAIVNRMTDVEDLKRFDVEGYEFAPQVSTEDTWVFRRQAA</sequence>
<dbReference type="PANTHER" id="PTHR30283">
    <property type="entry name" value="PEROXIDE STRESS RESPONSE PROTEIN YAAA"/>
    <property type="match status" value="1"/>
</dbReference>
<accession>A0ABU6K779</accession>
<dbReference type="Pfam" id="PF03883">
    <property type="entry name" value="H2O2_YaaD"/>
    <property type="match status" value="1"/>
</dbReference>
<evidence type="ECO:0000313" key="2">
    <source>
        <dbReference type="EMBL" id="MEC5387367.1"/>
    </source>
</evidence>
<dbReference type="InterPro" id="IPR005583">
    <property type="entry name" value="YaaA"/>
</dbReference>
<organism evidence="2 3">
    <name type="scientific">Uliginosibacterium silvisoli</name>
    <dbReference type="NCBI Taxonomy" id="3114758"/>
    <lineage>
        <taxon>Bacteria</taxon>
        <taxon>Pseudomonadati</taxon>
        <taxon>Pseudomonadota</taxon>
        <taxon>Betaproteobacteria</taxon>
        <taxon>Rhodocyclales</taxon>
        <taxon>Zoogloeaceae</taxon>
        <taxon>Uliginosibacterium</taxon>
    </lineage>
</organism>
<dbReference type="RefSeq" id="WP_327600598.1">
    <property type="nucleotide sequence ID" value="NZ_JAYXHS010000003.1"/>
</dbReference>
<protein>
    <recommendedName>
        <fullName evidence="1">UPF0246 protein VVD49_16680</fullName>
    </recommendedName>
</protein>
<dbReference type="Proteomes" id="UP001331561">
    <property type="component" value="Unassembled WGS sequence"/>
</dbReference>
<dbReference type="EMBL" id="JAYXHS010000003">
    <property type="protein sequence ID" value="MEC5387367.1"/>
    <property type="molecule type" value="Genomic_DNA"/>
</dbReference>